<sequence length="681" mass="78231">MILNLDLMAKYKQCLFIQIVFFCLCFSQLPIELGDQDSPNSTFTAINYDSSLDYVAIGGTYDSYPMIGLYNNKDYFRNYVLARIDFSGLTVSTGQLVEVGMFHKLQLNTMNVRADGQVYLISQDITEKGVIYVISRDLSTIIQKHMIDNKQIFFHSLYYYQTNQKLYLLGAQILPSGQSYSLFITNVLDSTPTGYLISAISSTELAQYQAIITFTAQSLGYLASCLESSLSLKPIFGLFVYNIAKDKIKLYYRETSSTFNQRGFQCIGVRVLSTANIAAFYRARTEDKGSIVQINYQKDPFSDIVIFDGKIGEWGQYFSETNTLFASQFNYLQSTDDYFNFGYLQEYSGKQRAYLTRTKQKRYYLMFISQPKLQSYRDLLSQLNLWKNQTIATDMDKYVGKLKVQYDHKPNILPSVIDCYLGTQCNVFQANYSLKPFCSDIGNLKINYNLQISSSSNNILFNNLLQSQSIFSFVSNTNSEMQLEKLELGPNQECFKQNLNLLPDQQPLINSGVLLPNQLMDFKIGLNTINPDYIGKYQFLIEVVVQADIEGFIPKKYFFPFNYEIYTDTTQFFITNTAPYFQSPLTDFELYVGDKYEYQLPSIKDDEGDDYSVSISSKFSSLFLEITNQKIIINPVEVVSGVHQVDVKIEDNNIQKLFSISKFILTIRKRDVSSFFESQLK</sequence>
<protein>
    <submittedName>
        <fullName evidence="1">Uncharacterized protein</fullName>
    </submittedName>
</protein>
<reference evidence="1 2" key="1">
    <citation type="submission" date="2014-06" db="EMBL/GenBank/DDBJ databases">
        <authorList>
            <person name="Swart Estienne"/>
        </authorList>
    </citation>
    <scope>NUCLEOTIDE SEQUENCE [LARGE SCALE GENOMIC DNA]</scope>
    <source>
        <strain evidence="1 2">130c</strain>
    </source>
</reference>
<keyword evidence="2" id="KW-1185">Reference proteome</keyword>
<gene>
    <name evidence="1" type="primary">Contig59.g69</name>
    <name evidence="1" type="ORF">STYLEM_612</name>
</gene>
<dbReference type="EMBL" id="CCKQ01000581">
    <property type="protein sequence ID" value="CDW71665.1"/>
    <property type="molecule type" value="Genomic_DNA"/>
</dbReference>
<name>A0A077ZQK4_STYLE</name>
<dbReference type="AlphaFoldDB" id="A0A077ZQK4"/>
<evidence type="ECO:0000313" key="2">
    <source>
        <dbReference type="Proteomes" id="UP000039865"/>
    </source>
</evidence>
<dbReference type="OrthoDB" id="327693at2759"/>
<dbReference type="InParanoid" id="A0A077ZQK4"/>
<evidence type="ECO:0000313" key="1">
    <source>
        <dbReference type="EMBL" id="CDW71665.1"/>
    </source>
</evidence>
<dbReference type="Proteomes" id="UP000039865">
    <property type="component" value="Unassembled WGS sequence"/>
</dbReference>
<accession>A0A077ZQK4</accession>
<proteinExistence type="predicted"/>
<organism evidence="1 2">
    <name type="scientific">Stylonychia lemnae</name>
    <name type="common">Ciliate</name>
    <dbReference type="NCBI Taxonomy" id="5949"/>
    <lineage>
        <taxon>Eukaryota</taxon>
        <taxon>Sar</taxon>
        <taxon>Alveolata</taxon>
        <taxon>Ciliophora</taxon>
        <taxon>Intramacronucleata</taxon>
        <taxon>Spirotrichea</taxon>
        <taxon>Stichotrichia</taxon>
        <taxon>Sporadotrichida</taxon>
        <taxon>Oxytrichidae</taxon>
        <taxon>Stylonychinae</taxon>
        <taxon>Stylonychia</taxon>
    </lineage>
</organism>